<dbReference type="EC" id="7.6.2.2" evidence="2"/>
<name>G8PDD7_PEDCP</name>
<evidence type="ECO:0000256" key="12">
    <source>
        <dbReference type="SAM" id="Phobius"/>
    </source>
</evidence>
<dbReference type="InterPro" id="IPR036640">
    <property type="entry name" value="ABC1_TM_sf"/>
</dbReference>
<dbReference type="PROSITE" id="PS50929">
    <property type="entry name" value="ABC_TM1F"/>
    <property type="match status" value="1"/>
</dbReference>
<dbReference type="InterPro" id="IPR027417">
    <property type="entry name" value="P-loop_NTPase"/>
</dbReference>
<dbReference type="GO" id="GO:0015421">
    <property type="term" value="F:ABC-type oligopeptide transporter activity"/>
    <property type="evidence" value="ECO:0007669"/>
    <property type="project" value="TreeGrafter"/>
</dbReference>
<dbReference type="PANTHER" id="PTHR43394:SF1">
    <property type="entry name" value="ATP-BINDING CASSETTE SUB-FAMILY B MEMBER 10, MITOCHONDRIAL"/>
    <property type="match status" value="1"/>
</dbReference>
<dbReference type="SUPFAM" id="SSF90123">
    <property type="entry name" value="ABC transporter transmembrane region"/>
    <property type="match status" value="1"/>
</dbReference>
<evidence type="ECO:0000256" key="9">
    <source>
        <dbReference type="ARBA" id="ARBA00059943"/>
    </source>
</evidence>
<comment type="catalytic activity">
    <reaction evidence="8">
        <text>ATP + H2O + xenobioticSide 1 = ADP + phosphate + xenobioticSide 2.</text>
        <dbReference type="EC" id="7.6.2.2"/>
    </reaction>
</comment>
<dbReference type="GO" id="GO:0016887">
    <property type="term" value="F:ATP hydrolysis activity"/>
    <property type="evidence" value="ECO:0007669"/>
    <property type="project" value="InterPro"/>
</dbReference>
<dbReference type="AlphaFoldDB" id="G8PDD7"/>
<evidence type="ECO:0000256" key="2">
    <source>
        <dbReference type="ARBA" id="ARBA00012191"/>
    </source>
</evidence>
<dbReference type="RefSeq" id="WP_014215469.1">
    <property type="nucleotide sequence ID" value="NC_016605.1"/>
</dbReference>
<keyword evidence="7 12" id="KW-0472">Membrane</keyword>
<evidence type="ECO:0000256" key="8">
    <source>
        <dbReference type="ARBA" id="ARBA00034018"/>
    </source>
</evidence>
<evidence type="ECO:0000256" key="6">
    <source>
        <dbReference type="ARBA" id="ARBA00022989"/>
    </source>
</evidence>
<keyword evidence="16" id="KW-1185">Reference proteome</keyword>
<evidence type="ECO:0000313" key="15">
    <source>
        <dbReference type="EMBL" id="AEV95272.1"/>
    </source>
</evidence>
<dbReference type="GO" id="GO:0005886">
    <property type="term" value="C:plasma membrane"/>
    <property type="evidence" value="ECO:0007669"/>
    <property type="project" value="UniProtKB-SubCell"/>
</dbReference>
<proteinExistence type="inferred from homology"/>
<dbReference type="SMART" id="SM00382">
    <property type="entry name" value="AAA"/>
    <property type="match status" value="1"/>
</dbReference>
<dbReference type="EMBL" id="CP003137">
    <property type="protein sequence ID" value="AEV95272.1"/>
    <property type="molecule type" value="Genomic_DNA"/>
</dbReference>
<dbReference type="InterPro" id="IPR011527">
    <property type="entry name" value="ABC1_TM_dom"/>
</dbReference>
<dbReference type="Gene3D" id="3.40.50.300">
    <property type="entry name" value="P-loop containing nucleotide triphosphate hydrolases"/>
    <property type="match status" value="1"/>
</dbReference>
<dbReference type="Pfam" id="PF00005">
    <property type="entry name" value="ABC_tran"/>
    <property type="match status" value="1"/>
</dbReference>
<dbReference type="eggNOG" id="COG1132">
    <property type="taxonomic scope" value="Bacteria"/>
</dbReference>
<protein>
    <recommendedName>
        <fullName evidence="11">Multidrug resistance ABC transporter ATP-binding and permease protein</fullName>
        <ecNumber evidence="2">7.6.2.2</ecNumber>
    </recommendedName>
</protein>
<dbReference type="Proteomes" id="UP000005444">
    <property type="component" value="Chromosome"/>
</dbReference>
<evidence type="ECO:0000259" key="14">
    <source>
        <dbReference type="PROSITE" id="PS50929"/>
    </source>
</evidence>
<dbReference type="PATRIC" id="fig|701521.8.peg.951"/>
<dbReference type="KEGG" id="pce:PECL_1004"/>
<gene>
    <name evidence="15" type="ordered locus">PECL_1004</name>
</gene>
<dbReference type="PROSITE" id="PS00211">
    <property type="entry name" value="ABC_TRANSPORTER_1"/>
    <property type="match status" value="1"/>
</dbReference>
<dbReference type="STRING" id="701521.PECL_1004"/>
<dbReference type="HOGENOM" id="CLU_000604_84_3_9"/>
<dbReference type="InterPro" id="IPR003593">
    <property type="entry name" value="AAA+_ATPase"/>
</dbReference>
<evidence type="ECO:0000259" key="13">
    <source>
        <dbReference type="PROSITE" id="PS50893"/>
    </source>
</evidence>
<evidence type="ECO:0000256" key="7">
    <source>
        <dbReference type="ARBA" id="ARBA00023136"/>
    </source>
</evidence>
<keyword evidence="6 12" id="KW-1133">Transmembrane helix</keyword>
<evidence type="ECO:0000256" key="4">
    <source>
        <dbReference type="ARBA" id="ARBA00022741"/>
    </source>
</evidence>
<evidence type="ECO:0000256" key="3">
    <source>
        <dbReference type="ARBA" id="ARBA00022692"/>
    </source>
</evidence>
<sequence length="586" mass="66223">MKKEVTLLSMFRYVFQTVLQKKRLLFLNIAALIIITALQFVMPQFTQYIIDKIIPDKSMTKLFYSVALMILAAVLLGVFNYFSTYYMSIMSQNSILTLRENLFRHILSLDSAYFESSKTGDLMVRLTSDINNLQSLISANMLSIIGNFFTFVGVLVFIIIVNWQMALAVSITFPLMFFIYRIFRTRIRTAFRNARVSQADMSNQMQNTLTQIQLIKSFTNEKAESKKFDQFADQNRQYMIEASRNQAIFSPSIDFVNYLGTAIILLLGSYFVIKGQLLVGQMVAYISYVAMLQSPIRSFTQLLNQIQQSLISYGRIIDVIGVQPKIIDSPDAENFPQIKQGIKLDDISFSYSTDNVNFNDGSNALNNVTFNIPYGKTTALVGHSGAGKTTITKLLTRFYEVTSGNIFFDNIPIKDIKIKSLRDNIAIVSQDVDIIDGTIRENIMYGESDISDKNIHEAAQMANIDDYIVKLPDGLDTQVGERGIKLSGGQKQRISIARALLKDAQVIILDEATAALDNESEKAIQHALNNLLTNRTSLVIAHRLSTIHNADNIIVMDQGRVVESGTHENLLKQNSYYKKLYDAQFE</sequence>
<dbReference type="InterPro" id="IPR003439">
    <property type="entry name" value="ABC_transporter-like_ATP-bd"/>
</dbReference>
<dbReference type="Pfam" id="PF00664">
    <property type="entry name" value="ABC_membrane"/>
    <property type="match status" value="1"/>
</dbReference>
<dbReference type="GO" id="GO:0008559">
    <property type="term" value="F:ABC-type xenobiotic transporter activity"/>
    <property type="evidence" value="ECO:0007669"/>
    <property type="project" value="UniProtKB-EC"/>
</dbReference>
<dbReference type="CDD" id="cd07346">
    <property type="entry name" value="ABC_6TM_exporters"/>
    <property type="match status" value="1"/>
</dbReference>
<evidence type="ECO:0000256" key="5">
    <source>
        <dbReference type="ARBA" id="ARBA00022840"/>
    </source>
</evidence>
<feature type="transmembrane region" description="Helical" evidence="12">
    <location>
        <begin position="24"/>
        <end position="42"/>
    </location>
</feature>
<dbReference type="PROSITE" id="PS50893">
    <property type="entry name" value="ABC_TRANSPORTER_2"/>
    <property type="match status" value="1"/>
</dbReference>
<keyword evidence="4" id="KW-0547">Nucleotide-binding</keyword>
<accession>G8PDD7</accession>
<dbReference type="InterPro" id="IPR039421">
    <property type="entry name" value="Type_1_exporter"/>
</dbReference>
<comment type="similarity">
    <text evidence="10">Belongs to the ABC transporter superfamily. Multidrug exporter LmrA (TC 3.A.1.117.1) family.</text>
</comment>
<keyword evidence="5" id="KW-0067">ATP-binding</keyword>
<dbReference type="PANTHER" id="PTHR43394">
    <property type="entry name" value="ATP-DEPENDENT PERMEASE MDL1, MITOCHONDRIAL"/>
    <property type="match status" value="1"/>
</dbReference>
<organism evidence="15 16">
    <name type="scientific">Pediococcus claussenii (strain ATCC BAA-344 / DSM 14800 / JCM 18046 / KCTC 3811 / LMG 21948 / P06)</name>
    <dbReference type="NCBI Taxonomy" id="701521"/>
    <lineage>
        <taxon>Bacteria</taxon>
        <taxon>Bacillati</taxon>
        <taxon>Bacillota</taxon>
        <taxon>Bacilli</taxon>
        <taxon>Lactobacillales</taxon>
        <taxon>Lactobacillaceae</taxon>
        <taxon>Pediococcus</taxon>
    </lineage>
</organism>
<dbReference type="FunFam" id="3.40.50.300:FF:000218">
    <property type="entry name" value="Multidrug ABC transporter ATP-binding protein"/>
    <property type="match status" value="1"/>
</dbReference>
<comment type="subcellular location">
    <subcellularLocation>
        <location evidence="1">Cell membrane</location>
        <topology evidence="1">Multi-pass membrane protein</topology>
    </subcellularLocation>
</comment>
<feature type="transmembrane region" description="Helical" evidence="12">
    <location>
        <begin position="62"/>
        <end position="82"/>
    </location>
</feature>
<reference evidence="15 16" key="1">
    <citation type="journal article" date="2012" name="J. Bacteriol.">
        <title>Complete Genome Sequence of the Beer Spoilage Organism Pediococcus claussenii ATCC BAA-344T.</title>
        <authorList>
            <person name="Pittet V."/>
            <person name="Abegunde T."/>
            <person name="Marfleet T."/>
            <person name="Haakensen M."/>
            <person name="Morrow K."/>
            <person name="Jayaprakash T."/>
            <person name="Schroeder K."/>
            <person name="Trost B."/>
            <person name="Byrns S."/>
            <person name="Bergsveinson J."/>
            <person name="Kusalik A."/>
            <person name="Ziola B."/>
        </authorList>
    </citation>
    <scope>NUCLEOTIDE SEQUENCE [LARGE SCALE GENOMIC DNA]</scope>
    <source>
        <strain evidence="15 16">ATCC BAA-344</strain>
    </source>
</reference>
<feature type="transmembrane region" description="Helical" evidence="12">
    <location>
        <begin position="166"/>
        <end position="183"/>
    </location>
</feature>
<feature type="transmembrane region" description="Helical" evidence="12">
    <location>
        <begin position="255"/>
        <end position="273"/>
    </location>
</feature>
<dbReference type="InterPro" id="IPR017871">
    <property type="entry name" value="ABC_transporter-like_CS"/>
</dbReference>
<dbReference type="SUPFAM" id="SSF52540">
    <property type="entry name" value="P-loop containing nucleoside triphosphate hydrolases"/>
    <property type="match status" value="1"/>
</dbReference>
<dbReference type="Gene3D" id="1.20.1560.10">
    <property type="entry name" value="ABC transporter type 1, transmembrane domain"/>
    <property type="match status" value="1"/>
</dbReference>
<evidence type="ECO:0000256" key="11">
    <source>
        <dbReference type="ARBA" id="ARBA00072598"/>
    </source>
</evidence>
<feature type="transmembrane region" description="Helical" evidence="12">
    <location>
        <begin position="141"/>
        <end position="160"/>
    </location>
</feature>
<comment type="function">
    <text evidence="9">Efflux transporter for a variety of amphiphilic cationic compounds, including antibiotics.</text>
</comment>
<evidence type="ECO:0000313" key="16">
    <source>
        <dbReference type="Proteomes" id="UP000005444"/>
    </source>
</evidence>
<feature type="domain" description="ABC transmembrane type-1" evidence="14">
    <location>
        <begin position="26"/>
        <end position="308"/>
    </location>
</feature>
<dbReference type="GO" id="GO:0005524">
    <property type="term" value="F:ATP binding"/>
    <property type="evidence" value="ECO:0007669"/>
    <property type="project" value="UniProtKB-KW"/>
</dbReference>
<feature type="domain" description="ABC transporter" evidence="13">
    <location>
        <begin position="342"/>
        <end position="583"/>
    </location>
</feature>
<evidence type="ECO:0000256" key="10">
    <source>
        <dbReference type="ARBA" id="ARBA00061674"/>
    </source>
</evidence>
<keyword evidence="3 12" id="KW-0812">Transmembrane</keyword>
<evidence type="ECO:0000256" key="1">
    <source>
        <dbReference type="ARBA" id="ARBA00004651"/>
    </source>
</evidence>